<dbReference type="EMBL" id="PDOB01000007">
    <property type="protein sequence ID" value="PIL40602.1"/>
    <property type="molecule type" value="Genomic_DNA"/>
</dbReference>
<dbReference type="Pfam" id="PF13340">
    <property type="entry name" value="DUF4096"/>
    <property type="match status" value="1"/>
</dbReference>
<evidence type="ECO:0000313" key="3">
    <source>
        <dbReference type="Proteomes" id="UP000228593"/>
    </source>
</evidence>
<dbReference type="PANTHER" id="PTHR30007:SF0">
    <property type="entry name" value="TRANSPOSASE"/>
    <property type="match status" value="1"/>
</dbReference>
<dbReference type="RefSeq" id="WP_099915248.1">
    <property type="nucleotide sequence ID" value="NZ_BMHS01000010.1"/>
</dbReference>
<evidence type="ECO:0000259" key="1">
    <source>
        <dbReference type="Pfam" id="PF13340"/>
    </source>
</evidence>
<protein>
    <recommendedName>
        <fullName evidence="1">Insertion element IS402-like domain-containing protein</fullName>
    </recommendedName>
</protein>
<proteinExistence type="predicted"/>
<comment type="caution">
    <text evidence="2">The sequence shown here is derived from an EMBL/GenBank/DDBJ whole genome shotgun (WGS) entry which is preliminary data.</text>
</comment>
<name>A0A2G8T3M4_9BURK</name>
<dbReference type="PANTHER" id="PTHR30007">
    <property type="entry name" value="PHP DOMAIN PROTEIN"/>
    <property type="match status" value="1"/>
</dbReference>
<dbReference type="OrthoDB" id="5524851at2"/>
<sequence>MSRPEFPSDISREDFERVRPMLEAARRKTRPRKHDLYDVFCAVLYFLDSGVPWRSLPPAFPPWRTVHEYFTQWTLARGDESGLLERVLEHAGKAAMIEPLHKRMGQGAVTTADAQRTAAG</sequence>
<gene>
    <name evidence="2" type="ORF">CR103_06795</name>
</gene>
<dbReference type="Proteomes" id="UP000228593">
    <property type="component" value="Unassembled WGS sequence"/>
</dbReference>
<reference evidence="2 3" key="1">
    <citation type="submission" date="2017-10" db="EMBL/GenBank/DDBJ databases">
        <title>Massilia psychrophilum sp. nov., a novel purple-pigmented bacterium isolated from Tianshan glacier, Xinjiang Municipality, China.</title>
        <authorList>
            <person name="Wang H."/>
        </authorList>
    </citation>
    <scope>NUCLEOTIDE SEQUENCE [LARGE SCALE GENOMIC DNA]</scope>
    <source>
        <strain evidence="2 3">JCM 30813</strain>
    </source>
</reference>
<keyword evidence="3" id="KW-1185">Reference proteome</keyword>
<organism evidence="2 3">
    <name type="scientific">Massilia psychrophila</name>
    <dbReference type="NCBI Taxonomy" id="1603353"/>
    <lineage>
        <taxon>Bacteria</taxon>
        <taxon>Pseudomonadati</taxon>
        <taxon>Pseudomonadota</taxon>
        <taxon>Betaproteobacteria</taxon>
        <taxon>Burkholderiales</taxon>
        <taxon>Oxalobacteraceae</taxon>
        <taxon>Telluria group</taxon>
        <taxon>Massilia</taxon>
    </lineage>
</organism>
<feature type="domain" description="Insertion element IS402-like" evidence="1">
    <location>
        <begin position="11"/>
        <end position="75"/>
    </location>
</feature>
<dbReference type="AlphaFoldDB" id="A0A2G8T3M4"/>
<dbReference type="InterPro" id="IPR025161">
    <property type="entry name" value="IS402-like_dom"/>
</dbReference>
<evidence type="ECO:0000313" key="2">
    <source>
        <dbReference type="EMBL" id="PIL40602.1"/>
    </source>
</evidence>
<accession>A0A2G8T3M4</accession>